<dbReference type="SUPFAM" id="SSF54593">
    <property type="entry name" value="Glyoxalase/Bleomycin resistance protein/Dihydroxybiphenyl dioxygenase"/>
    <property type="match status" value="1"/>
</dbReference>
<dbReference type="AlphaFoldDB" id="A0A4R5TWV5"/>
<keyword evidence="4" id="KW-1185">Reference proteome</keyword>
<dbReference type="EMBL" id="SMTK01000003">
    <property type="protein sequence ID" value="TDK25646.1"/>
    <property type="molecule type" value="Genomic_DNA"/>
</dbReference>
<dbReference type="OrthoDB" id="485032at2"/>
<dbReference type="Pfam" id="PF00903">
    <property type="entry name" value="Glyoxalase"/>
    <property type="match status" value="1"/>
</dbReference>
<dbReference type="Gene3D" id="3.10.180.10">
    <property type="entry name" value="2,3-Dihydroxybiphenyl 1,2-Dioxygenase, domain 1"/>
    <property type="match status" value="1"/>
</dbReference>
<comment type="caution">
    <text evidence="3">The sequence shown here is derived from an EMBL/GenBank/DDBJ whole genome shotgun (WGS) entry which is preliminary data.</text>
</comment>
<evidence type="ECO:0000313" key="3">
    <source>
        <dbReference type="EMBL" id="TDK25647.1"/>
    </source>
</evidence>
<dbReference type="Proteomes" id="UP000295411">
    <property type="component" value="Unassembled WGS sequence"/>
</dbReference>
<sequence>MEFKLEVVAVPVTDVDRAKAFYDSLGWRFDADFTVDEDLRVVQFTPPGSGASIMIGKGITAGAPGSLQGLYLIVDDIIAAREDIAARGIEISEVWHDAKGIWHHEGEKDRVPGPDPERKTYASYASFTDPDGNGWFLQEITTRLPGRI</sequence>
<gene>
    <name evidence="2" type="ORF">E2F48_10415</name>
    <name evidence="3" type="ORF">E2F48_10420</name>
</gene>
<dbReference type="InterPro" id="IPR004360">
    <property type="entry name" value="Glyas_Fos-R_dOase_dom"/>
</dbReference>
<dbReference type="RefSeq" id="WP_133403904.1">
    <property type="nucleotide sequence ID" value="NZ_SMTK01000003.1"/>
</dbReference>
<dbReference type="InterPro" id="IPR037523">
    <property type="entry name" value="VOC_core"/>
</dbReference>
<reference evidence="3 4" key="1">
    <citation type="submission" date="2019-03" db="EMBL/GenBank/DDBJ databases">
        <title>Arthrobacter sp. nov., an bacterium isolated from biocrust in Mu Us Desert.</title>
        <authorList>
            <person name="Lixiong L."/>
        </authorList>
    </citation>
    <scope>NUCLEOTIDE SEQUENCE [LARGE SCALE GENOMIC DNA]</scope>
    <source>
        <strain evidence="3 4">SLN-3</strain>
    </source>
</reference>
<accession>A0A4R5TWV5</accession>
<dbReference type="PROSITE" id="PS51819">
    <property type="entry name" value="VOC"/>
    <property type="match status" value="1"/>
</dbReference>
<protein>
    <submittedName>
        <fullName evidence="3">Glyoxalase</fullName>
    </submittedName>
</protein>
<feature type="domain" description="VOC" evidence="1">
    <location>
        <begin position="4"/>
        <end position="140"/>
    </location>
</feature>
<evidence type="ECO:0000313" key="4">
    <source>
        <dbReference type="Proteomes" id="UP000295411"/>
    </source>
</evidence>
<proteinExistence type="predicted"/>
<organism evidence="3 4">
    <name type="scientific">Arthrobacter crusticola</name>
    <dbReference type="NCBI Taxonomy" id="2547960"/>
    <lineage>
        <taxon>Bacteria</taxon>
        <taxon>Bacillati</taxon>
        <taxon>Actinomycetota</taxon>
        <taxon>Actinomycetes</taxon>
        <taxon>Micrococcales</taxon>
        <taxon>Micrococcaceae</taxon>
        <taxon>Arthrobacter</taxon>
    </lineage>
</organism>
<dbReference type="InterPro" id="IPR029068">
    <property type="entry name" value="Glyas_Bleomycin-R_OHBP_Dase"/>
</dbReference>
<evidence type="ECO:0000313" key="2">
    <source>
        <dbReference type="EMBL" id="TDK25646.1"/>
    </source>
</evidence>
<dbReference type="EMBL" id="SMTK01000003">
    <property type="protein sequence ID" value="TDK25647.1"/>
    <property type="molecule type" value="Genomic_DNA"/>
</dbReference>
<evidence type="ECO:0000259" key="1">
    <source>
        <dbReference type="PROSITE" id="PS51819"/>
    </source>
</evidence>
<name>A0A4R5TWV5_9MICC</name>